<accession>U2CXI3</accession>
<evidence type="ECO:0000313" key="1">
    <source>
        <dbReference type="EMBL" id="ERI88778.1"/>
    </source>
</evidence>
<name>U2CXI3_9BACE</name>
<dbReference type="EMBL" id="AWSV01000023">
    <property type="protein sequence ID" value="ERI88778.1"/>
    <property type="molecule type" value="Genomic_DNA"/>
</dbReference>
<comment type="caution">
    <text evidence="1">The sequence shown here is derived from an EMBL/GenBank/DDBJ whole genome shotgun (WGS) entry which is preliminary data.</text>
</comment>
<dbReference type="Proteomes" id="UP000016496">
    <property type="component" value="Unassembled WGS sequence"/>
</dbReference>
<dbReference type="PATRIC" id="fig|1321819.3.peg.276"/>
<dbReference type="AlphaFoldDB" id="U2CXI3"/>
<gene>
    <name evidence="1" type="ORF">HMPREF1981_00295</name>
</gene>
<reference evidence="1 2" key="1">
    <citation type="submission" date="2013-08" db="EMBL/GenBank/DDBJ databases">
        <authorList>
            <person name="Weinstock G."/>
            <person name="Sodergren E."/>
            <person name="Wylie T."/>
            <person name="Fulton L."/>
            <person name="Fulton R."/>
            <person name="Fronick C."/>
            <person name="O'Laughlin M."/>
            <person name="Godfrey J."/>
            <person name="Miner T."/>
            <person name="Herter B."/>
            <person name="Appelbaum E."/>
            <person name="Cordes M."/>
            <person name="Lek S."/>
            <person name="Wollam A."/>
            <person name="Pepin K.H."/>
            <person name="Palsikar V.B."/>
            <person name="Mitreva M."/>
            <person name="Wilson R.K."/>
        </authorList>
    </citation>
    <scope>NUCLEOTIDE SEQUENCE [LARGE SCALE GENOMIC DNA]</scope>
    <source>
        <strain evidence="1 2">F0041</strain>
    </source>
</reference>
<evidence type="ECO:0000313" key="2">
    <source>
        <dbReference type="Proteomes" id="UP000016496"/>
    </source>
</evidence>
<protein>
    <submittedName>
        <fullName evidence="1">Uncharacterized protein</fullName>
    </submittedName>
</protein>
<dbReference type="HOGENOM" id="CLU_2969895_0_0_10"/>
<organism evidence="1 2">
    <name type="scientific">Bacteroides pyogenes F0041</name>
    <dbReference type="NCBI Taxonomy" id="1321819"/>
    <lineage>
        <taxon>Bacteria</taxon>
        <taxon>Pseudomonadati</taxon>
        <taxon>Bacteroidota</taxon>
        <taxon>Bacteroidia</taxon>
        <taxon>Bacteroidales</taxon>
        <taxon>Bacteroidaceae</taxon>
        <taxon>Bacteroides</taxon>
    </lineage>
</organism>
<proteinExistence type="predicted"/>
<sequence length="58" mass="6642">MQVWASFEIKACSLRITGGFYGRDSRKAYFSLIFCKLNLQKGGESKNYAFLCRGLTEH</sequence>